<feature type="domain" description="Putative radical SAM N-terminal" evidence="3">
    <location>
        <begin position="65"/>
        <end position="211"/>
    </location>
</feature>
<dbReference type="InterPro" id="IPR007549">
    <property type="entry name" value="DUF512"/>
</dbReference>
<dbReference type="InterPro" id="IPR036034">
    <property type="entry name" value="PDZ_sf"/>
</dbReference>
<proteinExistence type="predicted"/>
<dbReference type="InterPro" id="IPR045375">
    <property type="entry name" value="Put_radical_SAM-like_N"/>
</dbReference>
<dbReference type="InterPro" id="IPR058240">
    <property type="entry name" value="rSAM_sf"/>
</dbReference>
<sequence>MLLITDVEKGSIGDKAGLKPSQYILSINGERVDDALDFRFHTADEVLEIEIREGEEIFRVYVEKGIDQDLGVQVKDFVIRRCQNNCIFCFMDQLPRDARESLFVKDDDYRMSFLYGNFITLTNLVENDFKKIERLRLSPLYISVHTTNPSLRESIMRNKNARKVKEQMERLISSGIKLHTQIVLLPGINDGEEYLSTVEDLASMYPGVLSIGVVPVGLTGHREGLPLIISPDGEWAKEVLDISKPYQEKFRAQFGITFLYLADEFYILADEEIPKREYYDDFPQIENGIGMVRRFLDGLE</sequence>
<dbReference type="InterPro" id="IPR041489">
    <property type="entry name" value="PDZ_6"/>
</dbReference>
<dbReference type="SUPFAM" id="SSF102114">
    <property type="entry name" value="Radical SAM enzymes"/>
    <property type="match status" value="1"/>
</dbReference>
<dbReference type="InterPro" id="IPR013785">
    <property type="entry name" value="Aldolase_TIM"/>
</dbReference>
<evidence type="ECO:0000259" key="1">
    <source>
        <dbReference type="Pfam" id="PF04459"/>
    </source>
</evidence>
<organism evidence="4">
    <name type="scientific">candidate division WOR-3 bacterium</name>
    <dbReference type="NCBI Taxonomy" id="2052148"/>
    <lineage>
        <taxon>Bacteria</taxon>
        <taxon>Bacteria division WOR-3</taxon>
    </lineage>
</organism>
<evidence type="ECO:0000259" key="3">
    <source>
        <dbReference type="Pfam" id="PF19238"/>
    </source>
</evidence>
<dbReference type="Pfam" id="PF17820">
    <property type="entry name" value="PDZ_6"/>
    <property type="match status" value="1"/>
</dbReference>
<evidence type="ECO:0000259" key="2">
    <source>
        <dbReference type="Pfam" id="PF17820"/>
    </source>
</evidence>
<comment type="caution">
    <text evidence="4">The sequence shown here is derived from an EMBL/GenBank/DDBJ whole genome shotgun (WGS) entry which is preliminary data.</text>
</comment>
<protein>
    <submittedName>
        <fullName evidence="4">DUF512 domain-containing protein</fullName>
    </submittedName>
</protein>
<accession>A0A7C0ZA12</accession>
<dbReference type="Gene3D" id="3.20.20.70">
    <property type="entry name" value="Aldolase class I"/>
    <property type="match status" value="1"/>
</dbReference>
<feature type="domain" description="PDZ" evidence="2">
    <location>
        <begin position="4"/>
        <end position="52"/>
    </location>
</feature>
<feature type="domain" description="DUF512" evidence="1">
    <location>
        <begin position="214"/>
        <end position="298"/>
    </location>
</feature>
<reference evidence="4" key="1">
    <citation type="journal article" date="2020" name="mSystems">
        <title>Genome- and Community-Level Interaction Insights into Carbon Utilization and Element Cycling Functions of Hydrothermarchaeota in Hydrothermal Sediment.</title>
        <authorList>
            <person name="Zhou Z."/>
            <person name="Liu Y."/>
            <person name="Xu W."/>
            <person name="Pan J."/>
            <person name="Luo Z.H."/>
            <person name="Li M."/>
        </authorList>
    </citation>
    <scope>NUCLEOTIDE SEQUENCE [LARGE SCALE GENOMIC DNA]</scope>
    <source>
        <strain evidence="4">HyVt-102</strain>
    </source>
</reference>
<gene>
    <name evidence="4" type="ORF">ENF18_05515</name>
</gene>
<name>A0A7C0ZA12_UNCW3</name>
<dbReference type="Pfam" id="PF19238">
    <property type="entry name" value="Radical_SAM_2"/>
    <property type="match status" value="1"/>
</dbReference>
<dbReference type="Proteomes" id="UP000885847">
    <property type="component" value="Unassembled WGS sequence"/>
</dbReference>
<dbReference type="EMBL" id="DQWE01000262">
    <property type="protein sequence ID" value="HDI83230.1"/>
    <property type="molecule type" value="Genomic_DNA"/>
</dbReference>
<dbReference type="AlphaFoldDB" id="A0A7C0ZA12"/>
<evidence type="ECO:0000313" key="4">
    <source>
        <dbReference type="EMBL" id="HDI83230.1"/>
    </source>
</evidence>
<dbReference type="Gene3D" id="2.30.42.10">
    <property type="match status" value="1"/>
</dbReference>
<dbReference type="Pfam" id="PF04459">
    <property type="entry name" value="DUF512"/>
    <property type="match status" value="1"/>
</dbReference>
<feature type="non-terminal residue" evidence="4">
    <location>
        <position position="300"/>
    </location>
</feature>
<dbReference type="SUPFAM" id="SSF50156">
    <property type="entry name" value="PDZ domain-like"/>
    <property type="match status" value="1"/>
</dbReference>